<dbReference type="FunFam" id="3.40.190.10:FF:000035">
    <property type="entry name" value="Molybdate ABC transporter substrate-binding protein"/>
    <property type="match status" value="1"/>
</dbReference>
<dbReference type="PANTHER" id="PTHR30632">
    <property type="entry name" value="MOLYBDATE-BINDING PERIPLASMIC PROTEIN"/>
    <property type="match status" value="1"/>
</dbReference>
<organism evidence="8 9">
    <name type="scientific">Edaphobacter dinghuensis</name>
    <dbReference type="NCBI Taxonomy" id="1560005"/>
    <lineage>
        <taxon>Bacteria</taxon>
        <taxon>Pseudomonadati</taxon>
        <taxon>Acidobacteriota</taxon>
        <taxon>Terriglobia</taxon>
        <taxon>Terriglobales</taxon>
        <taxon>Acidobacteriaceae</taxon>
        <taxon>Edaphobacter</taxon>
    </lineage>
</organism>
<feature type="chain" id="PRO_5037231238" evidence="7">
    <location>
        <begin position="20"/>
        <end position="256"/>
    </location>
</feature>
<dbReference type="SUPFAM" id="SSF53850">
    <property type="entry name" value="Periplasmic binding protein-like II"/>
    <property type="match status" value="1"/>
</dbReference>
<protein>
    <submittedName>
        <fullName evidence="8">Molybdate ABC transporter substrate-binding protein</fullName>
    </submittedName>
</protein>
<keyword evidence="9" id="KW-1185">Reference proteome</keyword>
<name>A0A917M329_9BACT</name>
<evidence type="ECO:0000256" key="1">
    <source>
        <dbReference type="ARBA" id="ARBA00009175"/>
    </source>
</evidence>
<comment type="subunit">
    <text evidence="5">The complex is composed of two ATP-binding proteins (ModC), two transmembrane proteins (ModB) and a solute-binding protein (ModA).</text>
</comment>
<evidence type="ECO:0000256" key="3">
    <source>
        <dbReference type="ARBA" id="ARBA00022723"/>
    </source>
</evidence>
<evidence type="ECO:0000256" key="7">
    <source>
        <dbReference type="SAM" id="SignalP"/>
    </source>
</evidence>
<dbReference type="PANTHER" id="PTHR30632:SF14">
    <property type="entry name" value="TUNGSTATE_MOLYBDATE_CHROMATE-BINDING PROTEIN MODA"/>
    <property type="match status" value="1"/>
</dbReference>
<feature type="binding site" evidence="6">
    <location>
        <position position="63"/>
    </location>
    <ligand>
        <name>molybdate</name>
        <dbReference type="ChEBI" id="CHEBI:36264"/>
    </ligand>
</feature>
<dbReference type="NCBIfam" id="TIGR01256">
    <property type="entry name" value="modA"/>
    <property type="match status" value="1"/>
</dbReference>
<dbReference type="InterPro" id="IPR005950">
    <property type="entry name" value="ModA"/>
</dbReference>
<dbReference type="AlphaFoldDB" id="A0A917M329"/>
<dbReference type="GO" id="GO:0015689">
    <property type="term" value="P:molybdate ion transport"/>
    <property type="evidence" value="ECO:0007669"/>
    <property type="project" value="InterPro"/>
</dbReference>
<evidence type="ECO:0000256" key="6">
    <source>
        <dbReference type="PIRSR" id="PIRSR004846-1"/>
    </source>
</evidence>
<keyword evidence="2 6" id="KW-0500">Molybdenum</keyword>
<comment type="similarity">
    <text evidence="1">Belongs to the bacterial solute-binding protein ModA family.</text>
</comment>
<evidence type="ECO:0000313" key="9">
    <source>
        <dbReference type="Proteomes" id="UP000647241"/>
    </source>
</evidence>
<dbReference type="GO" id="GO:0046872">
    <property type="term" value="F:metal ion binding"/>
    <property type="evidence" value="ECO:0007669"/>
    <property type="project" value="UniProtKB-KW"/>
</dbReference>
<dbReference type="Gene3D" id="3.40.190.10">
    <property type="entry name" value="Periplasmic binding protein-like II"/>
    <property type="match status" value="2"/>
</dbReference>
<dbReference type="Pfam" id="PF13531">
    <property type="entry name" value="SBP_bac_11"/>
    <property type="match status" value="1"/>
</dbReference>
<dbReference type="EMBL" id="BMGT01000002">
    <property type="protein sequence ID" value="GGG74657.1"/>
    <property type="molecule type" value="Genomic_DNA"/>
</dbReference>
<dbReference type="InterPro" id="IPR050682">
    <property type="entry name" value="ModA/WtpA"/>
</dbReference>
<gene>
    <name evidence="8" type="ORF">GCM10011585_16730</name>
</gene>
<comment type="caution">
    <text evidence="8">The sequence shown here is derived from an EMBL/GenBank/DDBJ whole genome shotgun (WGS) entry which is preliminary data.</text>
</comment>
<dbReference type="InterPro" id="IPR044084">
    <property type="entry name" value="AvModA-like_subst-bd"/>
</dbReference>
<accession>A0A917M329</accession>
<dbReference type="Proteomes" id="UP000647241">
    <property type="component" value="Unassembled WGS sequence"/>
</dbReference>
<evidence type="ECO:0000256" key="4">
    <source>
        <dbReference type="ARBA" id="ARBA00022729"/>
    </source>
</evidence>
<keyword evidence="3 6" id="KW-0479">Metal-binding</keyword>
<reference evidence="8" key="2">
    <citation type="submission" date="2020-09" db="EMBL/GenBank/DDBJ databases">
        <authorList>
            <person name="Sun Q."/>
            <person name="Zhou Y."/>
        </authorList>
    </citation>
    <scope>NUCLEOTIDE SEQUENCE</scope>
    <source>
        <strain evidence="8">CGMCC 1.12997</strain>
    </source>
</reference>
<keyword evidence="4 7" id="KW-0732">Signal</keyword>
<dbReference type="GO" id="GO:0030973">
    <property type="term" value="F:molybdate ion binding"/>
    <property type="evidence" value="ECO:0007669"/>
    <property type="project" value="InterPro"/>
</dbReference>
<evidence type="ECO:0000256" key="2">
    <source>
        <dbReference type="ARBA" id="ARBA00022505"/>
    </source>
</evidence>
<evidence type="ECO:0000313" key="8">
    <source>
        <dbReference type="EMBL" id="GGG74657.1"/>
    </source>
</evidence>
<evidence type="ECO:0000256" key="5">
    <source>
        <dbReference type="ARBA" id="ARBA00062515"/>
    </source>
</evidence>
<reference evidence="8" key="1">
    <citation type="journal article" date="2014" name="Int. J. Syst. Evol. Microbiol.">
        <title>Complete genome sequence of Corynebacterium casei LMG S-19264T (=DSM 44701T), isolated from a smear-ripened cheese.</title>
        <authorList>
            <consortium name="US DOE Joint Genome Institute (JGI-PGF)"/>
            <person name="Walter F."/>
            <person name="Albersmeier A."/>
            <person name="Kalinowski J."/>
            <person name="Ruckert C."/>
        </authorList>
    </citation>
    <scope>NUCLEOTIDE SEQUENCE</scope>
    <source>
        <strain evidence="8">CGMCC 1.12997</strain>
    </source>
</reference>
<feature type="signal peptide" evidence="7">
    <location>
        <begin position="1"/>
        <end position="19"/>
    </location>
</feature>
<dbReference type="GO" id="GO:1901359">
    <property type="term" value="F:tungstate binding"/>
    <property type="evidence" value="ECO:0007669"/>
    <property type="project" value="UniProtKB-ARBA"/>
</dbReference>
<feature type="binding site" evidence="6">
    <location>
        <position position="172"/>
    </location>
    <ligand>
        <name>molybdate</name>
        <dbReference type="ChEBI" id="CHEBI:36264"/>
    </ligand>
</feature>
<dbReference type="PIRSF" id="PIRSF004846">
    <property type="entry name" value="ModA"/>
    <property type="match status" value="1"/>
</dbReference>
<proteinExistence type="inferred from homology"/>
<dbReference type="RefSeq" id="WP_229739191.1">
    <property type="nucleotide sequence ID" value="NZ_BMGT01000002.1"/>
</dbReference>
<dbReference type="CDD" id="cd13539">
    <property type="entry name" value="PBP2_AvModA"/>
    <property type="match status" value="1"/>
</dbReference>
<sequence length="256" mass="27358">MRAVLLALVMWSGLFGAVAAEAQAPQKELHVAAAADLQPVMPVLAAAYEHATGVKLIVSYGSSATLATQILNGAPMDIFLAADFVFPEKVVAAGLSDMKEPTAYAKGALVLWARKDSPLQPISMEKLTDPRVTRIAIANELHAPYGRAAVAALKKLNLYDKVSSHLVVAENIAQTAQFVESGNAQLGLISLTTANTEHFRQIGTYVLVPTVYPEMRQCAVVMAKSEHRDDAHAFLDWLLTPAVQGNMSKLGLAAVQ</sequence>